<evidence type="ECO:0000313" key="1">
    <source>
        <dbReference type="EMBL" id="CAD5109887.1"/>
    </source>
</evidence>
<dbReference type="AlphaFoldDB" id="A0A7U7IC62"/>
<accession>A0A7U7IC62</accession>
<gene>
    <name evidence="1" type="ORF">PSEWESI4_04203</name>
</gene>
<dbReference type="Proteomes" id="UP000583387">
    <property type="component" value="Unassembled WGS sequence"/>
</dbReference>
<dbReference type="EMBL" id="CAJFCI010000080">
    <property type="protein sequence ID" value="CAD5109887.1"/>
    <property type="molecule type" value="Genomic_DNA"/>
</dbReference>
<reference evidence="1 2" key="1">
    <citation type="submission" date="2020-08" db="EMBL/GenBank/DDBJ databases">
        <authorList>
            <person name="Criscuolo A."/>
        </authorList>
    </citation>
    <scope>NUCLEOTIDE SEQUENCE [LARGE SCALE GENOMIC DNA]</scope>
    <source>
        <strain evidence="1">CIP111764</strain>
    </source>
</reference>
<organism evidence="1 2">
    <name type="scientific">Zestomonas carbonaria</name>
    <dbReference type="NCBI Taxonomy" id="2762745"/>
    <lineage>
        <taxon>Bacteria</taxon>
        <taxon>Pseudomonadati</taxon>
        <taxon>Pseudomonadota</taxon>
        <taxon>Gammaproteobacteria</taxon>
        <taxon>Pseudomonadales</taxon>
        <taxon>Pseudomonadaceae</taxon>
        <taxon>Zestomonas</taxon>
    </lineage>
</organism>
<proteinExistence type="predicted"/>
<comment type="caution">
    <text evidence="1">The sequence shown here is derived from an EMBL/GenBank/DDBJ whole genome shotgun (WGS) entry which is preliminary data.</text>
</comment>
<keyword evidence="2" id="KW-1185">Reference proteome</keyword>
<evidence type="ECO:0000313" key="2">
    <source>
        <dbReference type="Proteomes" id="UP000583387"/>
    </source>
</evidence>
<name>A0A7U7IC62_9GAMM</name>
<sequence>MKTICLLDRNVVSDIRMFFDTGTSPNLALARDQDKPYNIISTLSSVLEGGQGNVQSLLDFHETTEQEAKLISLFYRKASVDSEFMLKNTLEAYSSLYQDIRNRVALFSPIIEMAQQKFDLHNTPSKSRALILEQEILGLARSRKIPIRGVPGIGVISAIYGNPHSRKILKPNNLISSDEEKSCAAYNSIYDFEIVKRVLMLRATSLANSGLRVKLVTRDKGLKGFLECMESSKPKKMIKDLAEDVSVEFEIEITEDLFPTLRRNEDRLQLKERMNSWP</sequence>
<protein>
    <submittedName>
        <fullName evidence="1">Uncharacterized protein</fullName>
    </submittedName>
</protein>